<dbReference type="Proteomes" id="UP000499080">
    <property type="component" value="Unassembled WGS sequence"/>
</dbReference>
<accession>A0A4Y2C4Y0</accession>
<dbReference type="EMBL" id="BGPR01161970">
    <property type="protein sequence ID" value="GBL99219.1"/>
    <property type="molecule type" value="Genomic_DNA"/>
</dbReference>
<sequence length="488" mass="55680">MAKKGTTQKGNAPDKSGEGSQASSNDKYANELRIMIDKLNPGDYTEGAFPTILEWFNNLEKFSTEMVDGGLTYGKLMRNNFVKLHYRELLPILQGLCFEIKKRDADIFDLKLSLAESEHSLLKAKIWTLERENIALRAKIETNTDLSETIKELLPKLEEFKNSNTQVLKEQLPTIIKDATCPDIKSTLEIVNREIVAEVKKNRVEARSFAQVALQNKDKRQGPPSLLTPKDPEGILLIKPKSDALRDFEANRKIFLDILQANSPGARLRGVVKIFGGGVKFIAASPDDITVIKETLMEHGEKEILEKFDFITPNRRSPQFILYNVPKEIGEGELKVGLMAKNITLADGNNKPHFKIEFSIPARDSRFNHWVLSINPKKYDDFKNKEGLYFHFSRLRLSEFISVKQCKKCFAFGHTTKGCDPANKQLCDKCGEVKEENHRCRGNNCINCRESNRKVRTNYKTDHSCLDRNCNVLTKQKEIVMRRTDYGF</sequence>
<dbReference type="AlphaFoldDB" id="A0A4Y2C4Y0"/>
<evidence type="ECO:0000313" key="3">
    <source>
        <dbReference type="Proteomes" id="UP000499080"/>
    </source>
</evidence>
<organism evidence="2 3">
    <name type="scientific">Araneus ventricosus</name>
    <name type="common">Orbweaver spider</name>
    <name type="synonym">Epeira ventricosa</name>
    <dbReference type="NCBI Taxonomy" id="182803"/>
    <lineage>
        <taxon>Eukaryota</taxon>
        <taxon>Metazoa</taxon>
        <taxon>Ecdysozoa</taxon>
        <taxon>Arthropoda</taxon>
        <taxon>Chelicerata</taxon>
        <taxon>Arachnida</taxon>
        <taxon>Araneae</taxon>
        <taxon>Araneomorphae</taxon>
        <taxon>Entelegynae</taxon>
        <taxon>Araneoidea</taxon>
        <taxon>Araneidae</taxon>
        <taxon>Araneus</taxon>
    </lineage>
</organism>
<evidence type="ECO:0008006" key="4">
    <source>
        <dbReference type="Google" id="ProtNLM"/>
    </source>
</evidence>
<name>A0A4Y2C4Y0_ARAVE</name>
<evidence type="ECO:0000313" key="2">
    <source>
        <dbReference type="EMBL" id="GBL99219.1"/>
    </source>
</evidence>
<gene>
    <name evidence="2" type="ORF">AVEN_134579_1</name>
</gene>
<comment type="caution">
    <text evidence="2">The sequence shown here is derived from an EMBL/GenBank/DDBJ whole genome shotgun (WGS) entry which is preliminary data.</text>
</comment>
<dbReference type="OrthoDB" id="6505565at2759"/>
<feature type="compositionally biased region" description="Polar residues" evidence="1">
    <location>
        <begin position="1"/>
        <end position="10"/>
    </location>
</feature>
<protein>
    <recommendedName>
        <fullName evidence="4">CCHC-type domain-containing protein</fullName>
    </recommendedName>
</protein>
<keyword evidence="3" id="KW-1185">Reference proteome</keyword>
<feature type="region of interest" description="Disordered" evidence="1">
    <location>
        <begin position="1"/>
        <end position="25"/>
    </location>
</feature>
<evidence type="ECO:0000256" key="1">
    <source>
        <dbReference type="SAM" id="MobiDB-lite"/>
    </source>
</evidence>
<reference evidence="2 3" key="1">
    <citation type="journal article" date="2019" name="Sci. Rep.">
        <title>Orb-weaving spider Araneus ventricosus genome elucidates the spidroin gene catalogue.</title>
        <authorList>
            <person name="Kono N."/>
            <person name="Nakamura H."/>
            <person name="Ohtoshi R."/>
            <person name="Moran D.A.P."/>
            <person name="Shinohara A."/>
            <person name="Yoshida Y."/>
            <person name="Fujiwara M."/>
            <person name="Mori M."/>
            <person name="Tomita M."/>
            <person name="Arakawa K."/>
        </authorList>
    </citation>
    <scope>NUCLEOTIDE SEQUENCE [LARGE SCALE GENOMIC DNA]</scope>
</reference>
<proteinExistence type="predicted"/>